<keyword evidence="3" id="KW-1185">Reference proteome</keyword>
<accession>W6TI59</accession>
<gene>
    <name evidence="2" type="ORF">P618_200104</name>
</gene>
<dbReference type="STRING" id="1399147.P618_200104"/>
<dbReference type="OrthoDB" id="8480483at2"/>
<organism evidence="2 3">
    <name type="scientific">Holospora obtusa F1</name>
    <dbReference type="NCBI Taxonomy" id="1399147"/>
    <lineage>
        <taxon>Bacteria</taxon>
        <taxon>Pseudomonadati</taxon>
        <taxon>Pseudomonadota</taxon>
        <taxon>Alphaproteobacteria</taxon>
        <taxon>Holosporales</taxon>
        <taxon>Holosporaceae</taxon>
        <taxon>Holospora</taxon>
    </lineage>
</organism>
<comment type="caution">
    <text evidence="2">The sequence shown here is derived from an EMBL/GenBank/DDBJ whole genome shotgun (WGS) entry which is preliminary data.</text>
</comment>
<sequence length="100" mass="11153">MESLKYKIFFNKARALLAAIILTQCQNLKEVTGIKKTAPDAWSVQLLKGLEIPPGFQDVPSDHPVTENAIPLSAHTDKRKNSPDQAEQSLLENVQPFLKK</sequence>
<evidence type="ECO:0000313" key="2">
    <source>
        <dbReference type="EMBL" id="ETZ07695.1"/>
    </source>
</evidence>
<evidence type="ECO:0000313" key="3">
    <source>
        <dbReference type="Proteomes" id="UP000019112"/>
    </source>
</evidence>
<feature type="region of interest" description="Disordered" evidence="1">
    <location>
        <begin position="57"/>
        <end position="100"/>
    </location>
</feature>
<dbReference type="RefSeq" id="WP_021827684.1">
    <property type="nucleotide sequence ID" value="NZ_AWTR02000012.1"/>
</dbReference>
<dbReference type="Proteomes" id="UP000019112">
    <property type="component" value="Unassembled WGS sequence"/>
</dbReference>
<name>W6TI59_HOLOB</name>
<proteinExistence type="predicted"/>
<protein>
    <submittedName>
        <fullName evidence="2">Uncharacterized protein</fullName>
    </submittedName>
</protein>
<dbReference type="EMBL" id="AWTR02000012">
    <property type="protein sequence ID" value="ETZ07695.1"/>
    <property type="molecule type" value="Genomic_DNA"/>
</dbReference>
<reference evidence="2 3" key="1">
    <citation type="journal article" date="2014" name="FEMS Microbiol. Lett.">
        <title>Draft genome sequences of three Holospora species (Holospora obtusa, Holospora undulata, and Holospora elegans), endonuclear symbiotic bacteria of the ciliate Paramecium caudatum.</title>
        <authorList>
            <person name="Dohra H."/>
            <person name="Tanaka K."/>
            <person name="Suzuki T."/>
            <person name="Fujishima M."/>
            <person name="Suzuki H."/>
        </authorList>
    </citation>
    <scope>NUCLEOTIDE SEQUENCE [LARGE SCALE GENOMIC DNA]</scope>
    <source>
        <strain evidence="2 3">F1</strain>
    </source>
</reference>
<evidence type="ECO:0000256" key="1">
    <source>
        <dbReference type="SAM" id="MobiDB-lite"/>
    </source>
</evidence>
<dbReference type="AlphaFoldDB" id="W6TI59"/>
<feature type="compositionally biased region" description="Polar residues" evidence="1">
    <location>
        <begin position="83"/>
        <end position="92"/>
    </location>
</feature>